<proteinExistence type="inferred from homology"/>
<protein>
    <recommendedName>
        <fullName evidence="3">Putative 2-succinyl-6-hydroxy-2,4-cyclohexadiene-1-carboxylate synthase</fullName>
        <shortName evidence="3">SHCHC synthase</shortName>
        <ecNumber evidence="3">4.2.99.20</ecNumber>
    </recommendedName>
</protein>
<dbReference type="PANTHER" id="PTHR42916">
    <property type="entry name" value="2-SUCCINYL-5-ENOLPYRUVYL-6-HYDROXY-3-CYCLOHEXENE-1-CARBOXYLATE SYNTHASE"/>
    <property type="match status" value="1"/>
</dbReference>
<comment type="catalytic activity">
    <reaction evidence="3">
        <text>5-enolpyruvoyl-6-hydroxy-2-succinyl-cyclohex-3-ene-1-carboxylate = (1R,6R)-6-hydroxy-2-succinyl-cyclohexa-2,4-diene-1-carboxylate + pyruvate</text>
        <dbReference type="Rhea" id="RHEA:25597"/>
        <dbReference type="ChEBI" id="CHEBI:15361"/>
        <dbReference type="ChEBI" id="CHEBI:58689"/>
        <dbReference type="ChEBI" id="CHEBI:58818"/>
        <dbReference type="EC" id="4.2.99.20"/>
    </reaction>
</comment>
<dbReference type="HAMAP" id="MF_01660">
    <property type="entry name" value="MenH"/>
    <property type="match status" value="1"/>
</dbReference>
<evidence type="ECO:0000259" key="4">
    <source>
        <dbReference type="Pfam" id="PF00561"/>
    </source>
</evidence>
<comment type="function">
    <text evidence="3">Catalyzes a proton abstraction reaction that results in 2,5-elimination of pyruvate from 2-succinyl-5-enolpyruvyl-6-hydroxy-3-cyclohexene-1-carboxylate (SEPHCHC) and the formation of 2-succinyl-6-hydroxy-2,4-cyclohexadiene-1-carboxylate (SHCHC).</text>
</comment>
<dbReference type="InterPro" id="IPR029058">
    <property type="entry name" value="AB_hydrolase_fold"/>
</dbReference>
<dbReference type="Proteomes" id="UP000292544">
    <property type="component" value="Unassembled WGS sequence"/>
</dbReference>
<dbReference type="NCBIfam" id="TIGR03695">
    <property type="entry name" value="menH_SHCHC"/>
    <property type="match status" value="1"/>
</dbReference>
<comment type="subunit">
    <text evidence="3">Monomer.</text>
</comment>
<comment type="pathway">
    <text evidence="3">Quinol/quinone metabolism; 1,4-dihydroxy-2-naphthoate biosynthesis; 1,4-dihydroxy-2-naphthoate from chorismate: step 3/7.</text>
</comment>
<keyword evidence="6" id="KW-1185">Reference proteome</keyword>
<keyword evidence="2 3" id="KW-0456">Lyase</keyword>
<dbReference type="InterPro" id="IPR000073">
    <property type="entry name" value="AB_hydrolase_1"/>
</dbReference>
<dbReference type="Gene3D" id="3.40.50.1820">
    <property type="entry name" value="alpha/beta hydrolase"/>
    <property type="match status" value="1"/>
</dbReference>
<dbReference type="SUPFAM" id="SSF53474">
    <property type="entry name" value="alpha/beta-Hydrolases"/>
    <property type="match status" value="1"/>
</dbReference>
<feature type="domain" description="AB hydrolase-1" evidence="4">
    <location>
        <begin position="8"/>
        <end position="243"/>
    </location>
</feature>
<dbReference type="RefSeq" id="WP_130567046.1">
    <property type="nucleotide sequence ID" value="NZ_SHLY01000004.1"/>
</dbReference>
<comment type="caution">
    <text evidence="5">The sequence shown here is derived from an EMBL/GenBank/DDBJ whole genome shotgun (WGS) entry which is preliminary data.</text>
</comment>
<comment type="similarity">
    <text evidence="3">Belongs to the AB hydrolase superfamily. MenH family.</text>
</comment>
<dbReference type="NCBIfam" id="NF008340">
    <property type="entry name" value="PRK11126.1"/>
    <property type="match status" value="1"/>
</dbReference>
<organism evidence="5 6">
    <name type="scientific">Corallincola spongiicola</name>
    <dbReference type="NCBI Taxonomy" id="2520508"/>
    <lineage>
        <taxon>Bacteria</taxon>
        <taxon>Pseudomonadati</taxon>
        <taxon>Pseudomonadota</taxon>
        <taxon>Gammaproteobacteria</taxon>
        <taxon>Alteromonadales</taxon>
        <taxon>Psychromonadaceae</taxon>
        <taxon>Corallincola</taxon>
    </lineage>
</organism>
<keyword evidence="1 3" id="KW-0474">Menaquinone biosynthesis</keyword>
<accession>A0ABY1WNA3</accession>
<evidence type="ECO:0000256" key="3">
    <source>
        <dbReference type="HAMAP-Rule" id="MF_01660"/>
    </source>
</evidence>
<dbReference type="EC" id="4.2.99.20" evidence="3"/>
<comment type="pathway">
    <text evidence="3">Quinol/quinone metabolism; menaquinone biosynthesis.</text>
</comment>
<dbReference type="GO" id="GO:0070205">
    <property type="term" value="F:2-succinyl-6-hydroxy-2,4-cyclohexadiene-1-carboxylate synthase activity"/>
    <property type="evidence" value="ECO:0007669"/>
    <property type="project" value="UniProtKB-EC"/>
</dbReference>
<dbReference type="EMBL" id="SHLY01000004">
    <property type="protein sequence ID" value="TAA45038.1"/>
    <property type="molecule type" value="Genomic_DNA"/>
</dbReference>
<evidence type="ECO:0000256" key="2">
    <source>
        <dbReference type="ARBA" id="ARBA00023239"/>
    </source>
</evidence>
<reference evidence="6" key="1">
    <citation type="submission" date="2019-02" db="EMBL/GenBank/DDBJ databases">
        <title>Draft genome sequence of Muricauda sp. 176CP4-71.</title>
        <authorList>
            <person name="Park J.-S."/>
        </authorList>
    </citation>
    <scope>NUCLEOTIDE SEQUENCE [LARGE SCALE GENOMIC DNA]</scope>
    <source>
        <strain evidence="6">176GS2-150</strain>
    </source>
</reference>
<sequence length="265" mass="29684">MTDQSAAPALVFLHGFLGSGNDWQTVIAQLGADAQDTANWQIHTPDLPGHGLPAANMPEQVDFDAIDRWLCRYLAEHQIQRYLLVGYSLGGRIAMYHGSKQPTGLQGLIVESCHPGLAEVPAQQQRIEADQRWSQRFARQPIHTVLKQWYQQSVFADLSPEQRQQLVALRSHAWGNSLATMLSGLSLGKQPDLRPWLSDSVLPIFYIYGRQDRKFADIGNQIAQLNAAIRVHPIDDVGHNTHHADPLQFTQILQQAIQVIGKQHD</sequence>
<evidence type="ECO:0000313" key="6">
    <source>
        <dbReference type="Proteomes" id="UP000292544"/>
    </source>
</evidence>
<evidence type="ECO:0000256" key="1">
    <source>
        <dbReference type="ARBA" id="ARBA00022428"/>
    </source>
</evidence>
<dbReference type="InterPro" id="IPR022485">
    <property type="entry name" value="SHCHC_synthase_MenH"/>
</dbReference>
<dbReference type="Pfam" id="PF00561">
    <property type="entry name" value="Abhydrolase_1"/>
    <property type="match status" value="1"/>
</dbReference>
<dbReference type="PANTHER" id="PTHR42916:SF1">
    <property type="entry name" value="PROTEIN PHYLLO, CHLOROPLASTIC"/>
    <property type="match status" value="1"/>
</dbReference>
<evidence type="ECO:0000313" key="5">
    <source>
        <dbReference type="EMBL" id="TAA45038.1"/>
    </source>
</evidence>
<name>A0ABY1WNA3_9GAMM</name>
<gene>
    <name evidence="3" type="primary">menH</name>
    <name evidence="5" type="ORF">EXY25_12580</name>
</gene>